<sequence>MNPMFYFLLALTAVFAAKTQAGGPIFDTDGDVIFGSTSYYVLPIFWGAGGGGLTLVPGHGNQCPLFVGQYGSDLKRGIPVRFSNWRSRVTNVPESENLNIKMDTEPTICPDSLYWWVTPAVMSDFRTFFITAGPKPEAGEEDSSRSFFQIIKKTVGQLDAYNIVFCNDHNDCVDVGVNTDQGGVRRLDVGSTTPFNVVFEKTTRTATLSKTMSII</sequence>
<dbReference type="PANTHER" id="PTHR33107">
    <property type="entry name" value="KUNITZ TRYPSIN INHIBITOR 2"/>
    <property type="match status" value="1"/>
</dbReference>
<dbReference type="Proteomes" id="UP000011750">
    <property type="component" value="Chromosome A03"/>
</dbReference>
<dbReference type="SUPFAM" id="SSF50386">
    <property type="entry name" value="STI-like"/>
    <property type="match status" value="1"/>
</dbReference>
<evidence type="ECO:0000256" key="1">
    <source>
        <dbReference type="SAM" id="SignalP"/>
    </source>
</evidence>
<feature type="signal peptide" evidence="1">
    <location>
        <begin position="1"/>
        <end position="21"/>
    </location>
</feature>
<dbReference type="AlphaFoldDB" id="M4C7F9"/>
<evidence type="ECO:0000313" key="3">
    <source>
        <dbReference type="Proteomes" id="UP000011750"/>
    </source>
</evidence>
<dbReference type="EnsemblPlants" id="Bra000137.1">
    <property type="protein sequence ID" value="Bra000137.1-P"/>
    <property type="gene ID" value="Bra000137"/>
</dbReference>
<dbReference type="PRINTS" id="PR00291">
    <property type="entry name" value="KUNITZINHBTR"/>
</dbReference>
<dbReference type="PROSITE" id="PS00283">
    <property type="entry name" value="SOYBEAN_KUNITZ"/>
    <property type="match status" value="1"/>
</dbReference>
<organism evidence="2 3">
    <name type="scientific">Brassica campestris</name>
    <name type="common">Field mustard</name>
    <dbReference type="NCBI Taxonomy" id="3711"/>
    <lineage>
        <taxon>Eukaryota</taxon>
        <taxon>Viridiplantae</taxon>
        <taxon>Streptophyta</taxon>
        <taxon>Embryophyta</taxon>
        <taxon>Tracheophyta</taxon>
        <taxon>Spermatophyta</taxon>
        <taxon>Magnoliopsida</taxon>
        <taxon>eudicotyledons</taxon>
        <taxon>Gunneridae</taxon>
        <taxon>Pentapetalae</taxon>
        <taxon>rosids</taxon>
        <taxon>malvids</taxon>
        <taxon>Brassicales</taxon>
        <taxon>Brassicaceae</taxon>
        <taxon>Brassiceae</taxon>
        <taxon>Brassica</taxon>
    </lineage>
</organism>
<keyword evidence="1" id="KW-0732">Signal</keyword>
<reference evidence="2" key="3">
    <citation type="submission" date="2023-03" db="UniProtKB">
        <authorList>
            <consortium name="EnsemblPlants"/>
        </authorList>
    </citation>
    <scope>IDENTIFICATION</scope>
    <source>
        <strain evidence="2">cv. Chiifu-401-42</strain>
    </source>
</reference>
<keyword evidence="3" id="KW-1185">Reference proteome</keyword>
<dbReference type="GO" id="GO:0004866">
    <property type="term" value="F:endopeptidase inhibitor activity"/>
    <property type="evidence" value="ECO:0007669"/>
    <property type="project" value="InterPro"/>
</dbReference>
<dbReference type="HOGENOM" id="CLU_090145_4_0_1"/>
<dbReference type="MEROPS" id="I03.031"/>
<dbReference type="Pfam" id="PF00197">
    <property type="entry name" value="Kunitz_legume"/>
    <property type="match status" value="1"/>
</dbReference>
<protein>
    <submittedName>
        <fullName evidence="2">Uncharacterized protein</fullName>
    </submittedName>
</protein>
<dbReference type="Gene3D" id="2.80.10.50">
    <property type="match status" value="1"/>
</dbReference>
<reference evidence="2 3" key="2">
    <citation type="journal article" date="2018" name="Hortic Res">
        <title>Improved Brassica rapa reference genome by single-molecule sequencing and chromosome conformation capture technologies.</title>
        <authorList>
            <person name="Zhang L."/>
            <person name="Cai X."/>
            <person name="Wu J."/>
            <person name="Liu M."/>
            <person name="Grob S."/>
            <person name="Cheng F."/>
            <person name="Liang J."/>
            <person name="Cai C."/>
            <person name="Liu Z."/>
            <person name="Liu B."/>
            <person name="Wang F."/>
            <person name="Li S."/>
            <person name="Liu F."/>
            <person name="Li X."/>
            <person name="Cheng L."/>
            <person name="Yang W."/>
            <person name="Li M.H."/>
            <person name="Grossniklaus U."/>
            <person name="Zheng H."/>
            <person name="Wang X."/>
        </authorList>
    </citation>
    <scope>NUCLEOTIDE SEQUENCE [LARGE SCALE GENOMIC DNA]</scope>
    <source>
        <strain evidence="2 3">cv. Chiifu-401-42</strain>
    </source>
</reference>
<dbReference type="PANTHER" id="PTHR33107:SF83">
    <property type="entry name" value="(RAPE) HYPOTHETICAL PROTEIN"/>
    <property type="match status" value="1"/>
</dbReference>
<reference evidence="2 3" key="1">
    <citation type="journal article" date="2011" name="Nat. Genet.">
        <title>The genome of the mesopolyploid crop species Brassica rapa.</title>
        <authorList>
            <consortium name="Brassica rapa Genome Sequencing Project Consortium"/>
            <person name="Wang X."/>
            <person name="Wang H."/>
            <person name="Wang J."/>
            <person name="Sun R."/>
            <person name="Wu J."/>
            <person name="Liu S."/>
            <person name="Bai Y."/>
            <person name="Mun J.H."/>
            <person name="Bancroft I."/>
            <person name="Cheng F."/>
            <person name="Huang S."/>
            <person name="Li X."/>
            <person name="Hua W."/>
            <person name="Wang J."/>
            <person name="Wang X."/>
            <person name="Freeling M."/>
            <person name="Pires J.C."/>
            <person name="Paterson A.H."/>
            <person name="Chalhoub B."/>
            <person name="Wang B."/>
            <person name="Hayward A."/>
            <person name="Sharpe A.G."/>
            <person name="Park B.S."/>
            <person name="Weisshaar B."/>
            <person name="Liu B."/>
            <person name="Li B."/>
            <person name="Liu B."/>
            <person name="Tong C."/>
            <person name="Song C."/>
            <person name="Duran C."/>
            <person name="Peng C."/>
            <person name="Geng C."/>
            <person name="Koh C."/>
            <person name="Lin C."/>
            <person name="Edwards D."/>
            <person name="Mu D."/>
            <person name="Shen D."/>
            <person name="Soumpourou E."/>
            <person name="Li F."/>
            <person name="Fraser F."/>
            <person name="Conant G."/>
            <person name="Lassalle G."/>
            <person name="King G.J."/>
            <person name="Bonnema G."/>
            <person name="Tang H."/>
            <person name="Wang H."/>
            <person name="Belcram H."/>
            <person name="Zhou H."/>
            <person name="Hirakawa H."/>
            <person name="Abe H."/>
            <person name="Guo H."/>
            <person name="Wang H."/>
            <person name="Jin H."/>
            <person name="Parkin I.A."/>
            <person name="Batley J."/>
            <person name="Kim J.S."/>
            <person name="Just J."/>
            <person name="Li J."/>
            <person name="Xu J."/>
            <person name="Deng J."/>
            <person name="Kim J.A."/>
            <person name="Li J."/>
            <person name="Yu J."/>
            <person name="Meng J."/>
            <person name="Wang J."/>
            <person name="Min J."/>
            <person name="Poulain J."/>
            <person name="Wang J."/>
            <person name="Hatakeyama K."/>
            <person name="Wu K."/>
            <person name="Wang L."/>
            <person name="Fang L."/>
            <person name="Trick M."/>
            <person name="Links M.G."/>
            <person name="Zhao M."/>
            <person name="Jin M."/>
            <person name="Ramchiary N."/>
            <person name="Drou N."/>
            <person name="Berkman P.J."/>
            <person name="Cai Q."/>
            <person name="Huang Q."/>
            <person name="Li R."/>
            <person name="Tabata S."/>
            <person name="Cheng S."/>
            <person name="Zhang S."/>
            <person name="Zhang S."/>
            <person name="Huang S."/>
            <person name="Sato S."/>
            <person name="Sun S."/>
            <person name="Kwon S.J."/>
            <person name="Choi S.R."/>
            <person name="Lee T.H."/>
            <person name="Fan W."/>
            <person name="Zhao X."/>
            <person name="Tan X."/>
            <person name="Xu X."/>
            <person name="Wang Y."/>
            <person name="Qiu Y."/>
            <person name="Yin Y."/>
            <person name="Li Y."/>
            <person name="Du Y."/>
            <person name="Liao Y."/>
            <person name="Lim Y."/>
            <person name="Narusaka Y."/>
            <person name="Wang Y."/>
            <person name="Wang Z."/>
            <person name="Li Z."/>
            <person name="Wang Z."/>
            <person name="Xiong Z."/>
            <person name="Zhang Z."/>
        </authorList>
    </citation>
    <scope>NUCLEOTIDE SEQUENCE [LARGE SCALE GENOMIC DNA]</scope>
    <source>
        <strain evidence="2 3">cv. Chiifu-401-42</strain>
    </source>
</reference>
<dbReference type="SMR" id="M4C7F9"/>
<dbReference type="InterPro" id="IPR011065">
    <property type="entry name" value="Kunitz_inhibitor_STI-like_sf"/>
</dbReference>
<proteinExistence type="predicted"/>
<evidence type="ECO:0000313" key="2">
    <source>
        <dbReference type="EnsemblPlants" id="Bra000137.1-P"/>
    </source>
</evidence>
<name>M4C7F9_BRACM</name>
<dbReference type="SMART" id="SM00452">
    <property type="entry name" value="STI"/>
    <property type="match status" value="1"/>
</dbReference>
<dbReference type="STRING" id="51351.M4C7F9"/>
<dbReference type="InParanoid" id="M4C7F9"/>
<accession>M4C7F9</accession>
<dbReference type="InterPro" id="IPR002160">
    <property type="entry name" value="Prot_inh_Kunz-lg"/>
</dbReference>
<dbReference type="OrthoDB" id="1410209at2759"/>
<dbReference type="Gramene" id="Bra000137.1">
    <property type="protein sequence ID" value="Bra000137.1-P"/>
    <property type="gene ID" value="Bra000137"/>
</dbReference>
<dbReference type="eggNOG" id="ENOG502R1S6">
    <property type="taxonomic scope" value="Eukaryota"/>
</dbReference>
<feature type="chain" id="PRO_5004049799" evidence="1">
    <location>
        <begin position="22"/>
        <end position="215"/>
    </location>
</feature>